<gene>
    <name evidence="1" type="ORF">EIH08_02370</name>
</gene>
<dbReference type="Proteomes" id="UP000282297">
    <property type="component" value="Chromosome"/>
</dbReference>
<name>A0A3G8WF30_9FLAO</name>
<evidence type="ECO:0000313" key="2">
    <source>
        <dbReference type="Proteomes" id="UP000282297"/>
    </source>
</evidence>
<accession>A0A3G8WF30</accession>
<organism evidence="1 2">
    <name type="scientific">Chryseobacterium taklimakanense</name>
    <dbReference type="NCBI Taxonomy" id="536441"/>
    <lineage>
        <taxon>Bacteria</taxon>
        <taxon>Pseudomonadati</taxon>
        <taxon>Bacteroidota</taxon>
        <taxon>Flavobacteriia</taxon>
        <taxon>Flavobacteriales</taxon>
        <taxon>Weeksellaceae</taxon>
        <taxon>Chryseobacterium group</taxon>
        <taxon>Chryseobacterium</taxon>
    </lineage>
</organism>
<reference evidence="2" key="1">
    <citation type="submission" date="2018-11" db="EMBL/GenBank/DDBJ databases">
        <title>Proposal to divide the Flavobacteriaceae and reorganize its genera based on Amino Acid Identity values calculated from whole genome sequences.</title>
        <authorList>
            <person name="Nicholson A.C."/>
            <person name="Gulvik C.A."/>
            <person name="Whitney A.M."/>
            <person name="Humrighouse B.W."/>
            <person name="Bell M."/>
            <person name="Holmes B."/>
            <person name="Steigerwalt A.B."/>
            <person name="Villarma A."/>
            <person name="Sheth M."/>
            <person name="Batra D."/>
            <person name="Pryor J."/>
            <person name="Bernardet J.-F."/>
            <person name="Hugo C."/>
            <person name="Kampfer P."/>
            <person name="Newman J.D."/>
            <person name="McQuiston J.R."/>
        </authorList>
    </citation>
    <scope>NUCLEOTIDE SEQUENCE [LARGE SCALE GENOMIC DNA]</scope>
    <source>
        <strain evidence="2">H4753</strain>
    </source>
</reference>
<dbReference type="AlphaFoldDB" id="A0A3G8WF30"/>
<proteinExistence type="predicted"/>
<dbReference type="RefSeq" id="WP_124783968.1">
    <property type="nucleotide sequence ID" value="NZ_CP034171.1"/>
</dbReference>
<dbReference type="EMBL" id="CP034171">
    <property type="protein sequence ID" value="AZI19722.1"/>
    <property type="molecule type" value="Genomic_DNA"/>
</dbReference>
<protein>
    <submittedName>
        <fullName evidence="1">Uncharacterized protein</fullName>
    </submittedName>
</protein>
<sequence length="243" mass="27115">MGRIGKNGFISGSVSNLVFVNRDGVNIVRSKPGVVKQSENTKRAAGVFGYVSQRDASYRRALMYSCKLTADKGYAYRHRAAFHRMAVHERTKSEDTVSLWRGNPKLMETFNFNRHLEWQKCCRFFPEALLDQIAATVAVELPELRWKKEVMPPAGTDAAEIRLMLVAVQPDVLNSTVKIQGEWRVQVSVSSPSPAEVVEVKEIPGDHLLFLIGEIRFTQFGSPGASPLSMISSAYLWGGKINV</sequence>
<evidence type="ECO:0000313" key="1">
    <source>
        <dbReference type="EMBL" id="AZI19722.1"/>
    </source>
</evidence>